<name>J9DC79_EDHAE</name>
<reference evidence="2" key="2">
    <citation type="submission" date="2015-07" db="EMBL/GenBank/DDBJ databases">
        <title>Contrasting host-pathogen interactions and genome evolution in two generalist and specialist microsporidian pathogens of mosquitoes.</title>
        <authorList>
            <consortium name="The Broad Institute Genomics Platform"/>
            <consortium name="The Broad Institute Genome Sequencing Center for Infectious Disease"/>
            <person name="Cuomo C.A."/>
            <person name="Sanscrainte N.D."/>
            <person name="Goldberg J.M."/>
            <person name="Heiman D."/>
            <person name="Young S."/>
            <person name="Zeng Q."/>
            <person name="Becnel J.J."/>
            <person name="Birren B.W."/>
        </authorList>
    </citation>
    <scope>NUCLEOTIDE SEQUENCE [LARGE SCALE GENOMIC DNA]</scope>
    <source>
        <strain evidence="2">USNM 41457</strain>
    </source>
</reference>
<proteinExistence type="predicted"/>
<dbReference type="HOGENOM" id="CLU_1618984_0_0_1"/>
<sequence>MNSYRCCAAISTHVILVTKNLLEKEKFIIGQDNLKESMDFFNAFFDIVDCFSDDIDLAGFSYYFDEPSDTTNFNNQLSLREKLNELMKNFTYCLSKIESKFKDQYYYKILNKDTSHPFNYENNKFAVVGMKLLSLTEKRREFVKNYLNLRLPASQVPPSNFRSN</sequence>
<protein>
    <submittedName>
        <fullName evidence="1">Uncharacterized protein</fullName>
    </submittedName>
</protein>
<organism evidence="1 2">
    <name type="scientific">Edhazardia aedis (strain USNM 41457)</name>
    <name type="common">Microsporidian parasite</name>
    <dbReference type="NCBI Taxonomy" id="1003232"/>
    <lineage>
        <taxon>Eukaryota</taxon>
        <taxon>Fungi</taxon>
        <taxon>Fungi incertae sedis</taxon>
        <taxon>Microsporidia</taxon>
        <taxon>Edhazardia</taxon>
    </lineage>
</organism>
<dbReference type="InParanoid" id="J9DC79"/>
<comment type="caution">
    <text evidence="1">The sequence shown here is derived from an EMBL/GenBank/DDBJ whole genome shotgun (WGS) entry which is preliminary data.</text>
</comment>
<dbReference type="AlphaFoldDB" id="J9DC79"/>
<gene>
    <name evidence="1" type="ORF">EDEG_04071</name>
</gene>
<evidence type="ECO:0000313" key="1">
    <source>
        <dbReference type="EMBL" id="EJW05351.1"/>
    </source>
</evidence>
<dbReference type="VEuPathDB" id="MicrosporidiaDB:EDEG_04071"/>
<keyword evidence="2" id="KW-1185">Reference proteome</keyword>
<dbReference type="Proteomes" id="UP000003163">
    <property type="component" value="Unassembled WGS sequence"/>
</dbReference>
<reference evidence="1 2" key="1">
    <citation type="submission" date="2011-08" db="EMBL/GenBank/DDBJ databases">
        <authorList>
            <person name="Liu Z.J."/>
            <person name="Shi F.L."/>
            <person name="Lu J.Q."/>
            <person name="Li M."/>
            <person name="Wang Z.L."/>
        </authorList>
    </citation>
    <scope>NUCLEOTIDE SEQUENCE [LARGE SCALE GENOMIC DNA]</scope>
    <source>
        <strain evidence="1 2">USNM 41457</strain>
    </source>
</reference>
<dbReference type="EMBL" id="AFBI03000245">
    <property type="protein sequence ID" value="EJW05351.1"/>
    <property type="molecule type" value="Genomic_DNA"/>
</dbReference>
<accession>J9DC79</accession>
<evidence type="ECO:0000313" key="2">
    <source>
        <dbReference type="Proteomes" id="UP000003163"/>
    </source>
</evidence>